<reference evidence="2" key="3">
    <citation type="submission" date="2021-06" db="EMBL/GenBank/DDBJ databases">
        <title>Updating the genus Pseudomonas: Description of 43 new species and partition of the Pseudomonas putida group.</title>
        <authorList>
            <person name="Girard L."/>
            <person name="Lood C."/>
            <person name="Vandamme P."/>
            <person name="Rokni-Zadeh H."/>
            <person name="Van Noort V."/>
            <person name="Hofte M."/>
            <person name="Lavigne R."/>
            <person name="De Mot R."/>
        </authorList>
    </citation>
    <scope>NUCLEOTIDE SEQUENCE</scope>
    <source>
        <strain evidence="2">SWRI102</strain>
    </source>
</reference>
<comment type="caution">
    <text evidence="1">The sequence shown here is derived from an EMBL/GenBank/DDBJ whole genome shotgun (WGS) entry which is preliminary data.</text>
</comment>
<dbReference type="Proteomes" id="UP000659438">
    <property type="component" value="Unassembled WGS sequence"/>
</dbReference>
<organism evidence="1">
    <name type="scientific">Pseudomonas marvdashtae</name>
    <dbReference type="NCBI Taxonomy" id="2745500"/>
    <lineage>
        <taxon>Bacteria</taxon>
        <taxon>Pseudomonadati</taxon>
        <taxon>Pseudomonadota</taxon>
        <taxon>Gammaproteobacteria</taxon>
        <taxon>Pseudomonadales</taxon>
        <taxon>Pseudomonadaceae</taxon>
        <taxon>Pseudomonas</taxon>
    </lineage>
</organism>
<evidence type="ECO:0000313" key="3">
    <source>
        <dbReference type="Proteomes" id="UP000659438"/>
    </source>
</evidence>
<name>A0A923FL87_9PSED</name>
<keyword evidence="3" id="KW-1185">Reference proteome</keyword>
<dbReference type="AlphaFoldDB" id="A0A923FL87"/>
<evidence type="ECO:0000313" key="2">
    <source>
        <dbReference type="EMBL" id="MBV4552327.1"/>
    </source>
</evidence>
<dbReference type="EMBL" id="JABWQX020000001">
    <property type="protein sequence ID" value="MBV4552327.1"/>
    <property type="molecule type" value="Genomic_DNA"/>
</dbReference>
<accession>A0A923FL87</accession>
<protein>
    <submittedName>
        <fullName evidence="1">Uncharacterized protein</fullName>
    </submittedName>
</protein>
<reference evidence="1 3" key="1">
    <citation type="journal article" date="2020" name="Microorganisms">
        <title>Reliable Identification of Environmental Pseudomonas Isolates Using the rpoD Gene.</title>
        <authorList>
            <consortium name="The Broad Institute Genome Sequencing Platform"/>
            <person name="Girard L."/>
            <person name="Lood C."/>
            <person name="Rokni-Zadeh H."/>
            <person name="van Noort V."/>
            <person name="Lavigne R."/>
            <person name="De Mot R."/>
        </authorList>
    </citation>
    <scope>NUCLEOTIDE SEQUENCE</scope>
    <source>
        <strain evidence="1 3">SWRI102</strain>
    </source>
</reference>
<evidence type="ECO:0000313" key="1">
    <source>
        <dbReference type="EMBL" id="MBC3394872.1"/>
    </source>
</evidence>
<gene>
    <name evidence="2" type="ORF">HU742_014370</name>
    <name evidence="1" type="ORF">HU742_06625</name>
</gene>
<sequence length="186" mass="20363">MSTYLYKTTAPAVVAAVIAWDAKRAAWNTQRAKLGEVFGGETSPMRSGSRSYVGGVKLSASRDLDVHWCRPDQYGYRALRSSAKPAKGTSKEDRAAQVAEHERLSVLWKEHCPTSIDQDEAWEAIGLNPGSLWLGGGVFFELDGTVYLNLSVRLEDGVERIEGATEILGSEFETARQTVLGQRKAA</sequence>
<dbReference type="RefSeq" id="WP_186642898.1">
    <property type="nucleotide sequence ID" value="NZ_JABWQX020000001.1"/>
</dbReference>
<dbReference type="EMBL" id="JABWQX010000001">
    <property type="protein sequence ID" value="MBC3394872.1"/>
    <property type="molecule type" value="Genomic_DNA"/>
</dbReference>
<reference evidence="1" key="2">
    <citation type="submission" date="2020-07" db="EMBL/GenBank/DDBJ databases">
        <authorList>
            <person name="Lood C."/>
            <person name="Girard L."/>
        </authorList>
    </citation>
    <scope>NUCLEOTIDE SEQUENCE</scope>
    <source>
        <strain evidence="1">SWRI102</strain>
    </source>
</reference>
<proteinExistence type="predicted"/>